<feature type="transmembrane region" description="Helical" evidence="2">
    <location>
        <begin position="61"/>
        <end position="80"/>
    </location>
</feature>
<keyword evidence="2" id="KW-0812">Transmembrane</keyword>
<name>A0A371CNV1_9APHY</name>
<accession>A0A371CNV1</accession>
<reference evidence="3 4" key="1">
    <citation type="journal article" date="2018" name="Biotechnol. Biofuels">
        <title>Integrative visual omics of the white-rot fungus Polyporus brumalis exposes the biotechnological potential of its oxidative enzymes for delignifying raw plant biomass.</title>
        <authorList>
            <person name="Miyauchi S."/>
            <person name="Rancon A."/>
            <person name="Drula E."/>
            <person name="Hage H."/>
            <person name="Chaduli D."/>
            <person name="Favel A."/>
            <person name="Grisel S."/>
            <person name="Henrissat B."/>
            <person name="Herpoel-Gimbert I."/>
            <person name="Ruiz-Duenas F.J."/>
            <person name="Chevret D."/>
            <person name="Hainaut M."/>
            <person name="Lin J."/>
            <person name="Wang M."/>
            <person name="Pangilinan J."/>
            <person name="Lipzen A."/>
            <person name="Lesage-Meessen L."/>
            <person name="Navarro D."/>
            <person name="Riley R."/>
            <person name="Grigoriev I.V."/>
            <person name="Zhou S."/>
            <person name="Raouche S."/>
            <person name="Rosso M.N."/>
        </authorList>
    </citation>
    <scope>NUCLEOTIDE SEQUENCE [LARGE SCALE GENOMIC DNA]</scope>
    <source>
        <strain evidence="3 4">BRFM 1820</strain>
    </source>
</reference>
<evidence type="ECO:0000313" key="4">
    <source>
        <dbReference type="Proteomes" id="UP000256964"/>
    </source>
</evidence>
<organism evidence="3 4">
    <name type="scientific">Lentinus brumalis</name>
    <dbReference type="NCBI Taxonomy" id="2498619"/>
    <lineage>
        <taxon>Eukaryota</taxon>
        <taxon>Fungi</taxon>
        <taxon>Dikarya</taxon>
        <taxon>Basidiomycota</taxon>
        <taxon>Agaricomycotina</taxon>
        <taxon>Agaricomycetes</taxon>
        <taxon>Polyporales</taxon>
        <taxon>Polyporaceae</taxon>
        <taxon>Lentinus</taxon>
    </lineage>
</organism>
<gene>
    <name evidence="3" type="ORF">OH76DRAFT_1411588</name>
</gene>
<feature type="region of interest" description="Disordered" evidence="1">
    <location>
        <begin position="1"/>
        <end position="20"/>
    </location>
</feature>
<keyword evidence="2" id="KW-0472">Membrane</keyword>
<evidence type="ECO:0000256" key="2">
    <source>
        <dbReference type="SAM" id="Phobius"/>
    </source>
</evidence>
<sequence>MEVLLQARRQPKHADPTRPYPTRRLLRKRRVYLGEWLKYYHISFAKTIASYYRRLPIRVRITFADALLVLWLVCILNTIVCCV</sequence>
<evidence type="ECO:0000313" key="3">
    <source>
        <dbReference type="EMBL" id="RDX41980.1"/>
    </source>
</evidence>
<protein>
    <submittedName>
        <fullName evidence="3">Uncharacterized protein</fullName>
    </submittedName>
</protein>
<dbReference type="EMBL" id="KZ857496">
    <property type="protein sequence ID" value="RDX41980.1"/>
    <property type="molecule type" value="Genomic_DNA"/>
</dbReference>
<keyword evidence="2" id="KW-1133">Transmembrane helix</keyword>
<dbReference type="AlphaFoldDB" id="A0A371CNV1"/>
<proteinExistence type="predicted"/>
<keyword evidence="4" id="KW-1185">Reference proteome</keyword>
<evidence type="ECO:0000256" key="1">
    <source>
        <dbReference type="SAM" id="MobiDB-lite"/>
    </source>
</evidence>
<dbReference type="Proteomes" id="UP000256964">
    <property type="component" value="Unassembled WGS sequence"/>
</dbReference>